<dbReference type="InterPro" id="IPR042106">
    <property type="entry name" value="Nuo/plastoQ_OxRdtase_6_NuoJ"/>
</dbReference>
<name>A0AAU7VBB2_9VIRI</name>
<evidence type="ECO:0000256" key="2">
    <source>
        <dbReference type="RuleBase" id="RU004431"/>
    </source>
</evidence>
<comment type="subunit">
    <text evidence="2">NDH is composed of at least 16 different subunits, 5 of which are encoded in the nucleus.</text>
</comment>
<comment type="catalytic activity">
    <reaction evidence="2">
        <text>a plastoquinone + NADPH + (n+1) H(+)(in) = a plastoquinol + NADP(+) + n H(+)(out)</text>
        <dbReference type="Rhea" id="RHEA:42612"/>
        <dbReference type="Rhea" id="RHEA-COMP:9561"/>
        <dbReference type="Rhea" id="RHEA-COMP:9562"/>
        <dbReference type="ChEBI" id="CHEBI:15378"/>
        <dbReference type="ChEBI" id="CHEBI:17757"/>
        <dbReference type="ChEBI" id="CHEBI:57783"/>
        <dbReference type="ChEBI" id="CHEBI:58349"/>
        <dbReference type="ChEBI" id="CHEBI:62192"/>
    </reaction>
</comment>
<feature type="transmembrane region" description="Helical" evidence="2">
    <location>
        <begin position="93"/>
        <end position="113"/>
    </location>
</feature>
<dbReference type="GO" id="GO:0048038">
    <property type="term" value="F:quinone binding"/>
    <property type="evidence" value="ECO:0007669"/>
    <property type="project" value="UniProtKB-KW"/>
</dbReference>
<keyword evidence="2" id="KW-0618">Plastoquinone</keyword>
<keyword evidence="2 3" id="KW-0150">Chloroplast</keyword>
<reference evidence="3" key="1">
    <citation type="submission" date="2023-11" db="EMBL/GenBank/DDBJ databases">
        <authorList>
            <person name="Liu Y."/>
        </authorList>
    </citation>
    <scope>NUCLEOTIDE SEQUENCE</scope>
</reference>
<dbReference type="Pfam" id="PF00499">
    <property type="entry name" value="Oxidored_q3"/>
    <property type="match status" value="1"/>
</dbReference>
<dbReference type="GO" id="GO:0008137">
    <property type="term" value="F:NADH dehydrogenase (ubiquinone) activity"/>
    <property type="evidence" value="ECO:0007669"/>
    <property type="project" value="UniProtKB-UniRule"/>
</dbReference>
<dbReference type="GO" id="GO:0009535">
    <property type="term" value="C:chloroplast thylakoid membrane"/>
    <property type="evidence" value="ECO:0007669"/>
    <property type="project" value="UniProtKB-SubCell"/>
</dbReference>
<sequence>MTDVFQASQAASLSFIEVGVLIGALGVVLAPTMVYAALCLGVTLVGVALVYLFLNADFLAAVQLLIYVGAINVLILFAIMLVGQGSASEQQPLGYRLACLLGVTLLSLPLAVASSQTWPTLNPPVLASEDRIGAIGSHLFKEFLLPFELISLVLLVALIGAIQMARVQTSATMQNKPSHKKSRVII</sequence>
<comment type="similarity">
    <text evidence="1 2">Belongs to the complex I subunit 6 family.</text>
</comment>
<evidence type="ECO:0000313" key="3">
    <source>
        <dbReference type="EMBL" id="XBW34435.1"/>
    </source>
</evidence>
<keyword evidence="2" id="KW-0520">NAD</keyword>
<comment type="catalytic activity">
    <reaction evidence="2">
        <text>a plastoquinone + NADH + (n+1) H(+)(in) = a plastoquinol + NAD(+) + n H(+)(out)</text>
        <dbReference type="Rhea" id="RHEA:42608"/>
        <dbReference type="Rhea" id="RHEA-COMP:9561"/>
        <dbReference type="Rhea" id="RHEA-COMP:9562"/>
        <dbReference type="ChEBI" id="CHEBI:15378"/>
        <dbReference type="ChEBI" id="CHEBI:17757"/>
        <dbReference type="ChEBI" id="CHEBI:57540"/>
        <dbReference type="ChEBI" id="CHEBI:57945"/>
        <dbReference type="ChEBI" id="CHEBI:62192"/>
    </reaction>
</comment>
<evidence type="ECO:0000256" key="1">
    <source>
        <dbReference type="ARBA" id="ARBA00005698"/>
    </source>
</evidence>
<proteinExistence type="inferred from homology"/>
<feature type="transmembrane region" description="Helical" evidence="2">
    <location>
        <begin position="60"/>
        <end position="81"/>
    </location>
</feature>
<organism evidence="3">
    <name type="scientific">Streptosarcina moshanensis</name>
    <dbReference type="NCBI Taxonomy" id="3096259"/>
    <lineage>
        <taxon>Eukaryota</taxon>
        <taxon>Viridiplantae</taxon>
        <taxon>Streptophyta</taxon>
        <taxon>Klebsormidiophyceae</taxon>
        <taxon>Hormidiellales</taxon>
        <taxon>Hormidiellaceae</taxon>
        <taxon>Streptosarcina</taxon>
    </lineage>
</organism>
<dbReference type="EMBL" id="OR858607">
    <property type="protein sequence ID" value="XBW34435.1"/>
    <property type="molecule type" value="Genomic_DNA"/>
</dbReference>
<protein>
    <recommendedName>
        <fullName evidence="2">NAD(P)H-quinone oxidoreductase subunit 6, chloroplastic</fullName>
        <ecNumber evidence="2">7.1.1.-</ecNumber>
    </recommendedName>
</protein>
<keyword evidence="2" id="KW-0521">NADP</keyword>
<feature type="transmembrane region" description="Helical" evidence="2">
    <location>
        <begin position="12"/>
        <end position="30"/>
    </location>
</feature>
<feature type="transmembrane region" description="Helical" evidence="2">
    <location>
        <begin position="35"/>
        <end position="54"/>
    </location>
</feature>
<geneLocation type="chloroplast" evidence="3"/>
<keyword evidence="2" id="KW-0812">Transmembrane</keyword>
<gene>
    <name evidence="3" type="primary">ndhG</name>
</gene>
<keyword evidence="2 3" id="KW-0934">Plastid</keyword>
<feature type="transmembrane region" description="Helical" evidence="2">
    <location>
        <begin position="143"/>
        <end position="165"/>
    </location>
</feature>
<dbReference type="PANTHER" id="PTHR33269:SF17">
    <property type="entry name" value="NADH-UBIQUINONE OXIDOREDUCTASE CHAIN 6"/>
    <property type="match status" value="1"/>
</dbReference>
<dbReference type="AlphaFoldDB" id="A0AAU7VBB2"/>
<accession>A0AAU7VBB2</accession>
<keyword evidence="2" id="KW-0793">Thylakoid</keyword>
<comment type="subcellular location">
    <subcellularLocation>
        <location evidence="2">Plastid</location>
        <location evidence="2">Chloroplast thylakoid membrane</location>
    </subcellularLocation>
</comment>
<dbReference type="Gene3D" id="1.20.120.1200">
    <property type="entry name" value="NADH-ubiquinone/plastoquinone oxidoreductase chain 6, subunit NuoJ"/>
    <property type="match status" value="1"/>
</dbReference>
<keyword evidence="2" id="KW-0472">Membrane</keyword>
<dbReference type="PANTHER" id="PTHR33269">
    <property type="entry name" value="NADH-UBIQUINONE OXIDOREDUCTASE CHAIN 6"/>
    <property type="match status" value="1"/>
</dbReference>
<comment type="function">
    <text evidence="2">NDH shuttles electrons from NAD(P)H:plastoquinone, via FMN and iron-sulfur (Fe-S) centers, to quinones in the photosynthetic chain and possibly in a chloroplast respiratory chain. The immediate electron acceptor for the enzyme in this species is believed to be plastoquinone. Couples the redox reaction to proton translocation, and thus conserves the redox energy in a proton gradient.</text>
</comment>
<keyword evidence="2" id="KW-1133">Transmembrane helix</keyword>
<dbReference type="InterPro" id="IPR001457">
    <property type="entry name" value="NADH_UbQ/plastoQ_OxRdtase_su6"/>
</dbReference>
<keyword evidence="2" id="KW-0874">Quinone</keyword>
<dbReference type="EC" id="7.1.1.-" evidence="2"/>